<dbReference type="PANTHER" id="PTHR43228">
    <property type="entry name" value="TWO-COMPONENT RESPONSE REGULATOR"/>
    <property type="match status" value="1"/>
</dbReference>
<dbReference type="CDD" id="cd17536">
    <property type="entry name" value="REC_YesN-like"/>
    <property type="match status" value="1"/>
</dbReference>
<dbReference type="Proteomes" id="UP000465601">
    <property type="component" value="Unassembled WGS sequence"/>
</dbReference>
<name>A0A833HRH0_9FIRM</name>
<dbReference type="InterPro" id="IPR001789">
    <property type="entry name" value="Sig_transdc_resp-reg_receiver"/>
</dbReference>
<dbReference type="GO" id="GO:0000160">
    <property type="term" value="P:phosphorelay signal transduction system"/>
    <property type="evidence" value="ECO:0007669"/>
    <property type="project" value="InterPro"/>
</dbReference>
<dbReference type="InterPro" id="IPR052048">
    <property type="entry name" value="ST_Response_Regulator"/>
</dbReference>
<gene>
    <name evidence="5" type="ORF">F8153_01380</name>
</gene>
<accession>A0A833HRH0</accession>
<dbReference type="PROSITE" id="PS50110">
    <property type="entry name" value="RESPONSE_REGULATORY"/>
    <property type="match status" value="1"/>
</dbReference>
<evidence type="ECO:0000256" key="1">
    <source>
        <dbReference type="ARBA" id="ARBA00018672"/>
    </source>
</evidence>
<reference evidence="5 6" key="1">
    <citation type="submission" date="2019-10" db="EMBL/GenBank/DDBJ databases">
        <title>Alkaliphilus serpentinus sp. nov. and Alkaliphilus pronyensis sp. nov., two novel anaerobic alkaliphilic species isolated from the serpentinized-hosted hydrothermal field of the Prony Bay (New Caledonia).</title>
        <authorList>
            <person name="Postec A."/>
        </authorList>
    </citation>
    <scope>NUCLEOTIDE SEQUENCE [LARGE SCALE GENOMIC DNA]</scope>
    <source>
        <strain evidence="5 6">LacT</strain>
    </source>
</reference>
<dbReference type="Gene3D" id="3.40.50.2300">
    <property type="match status" value="1"/>
</dbReference>
<comment type="caution">
    <text evidence="5">The sequence shown here is derived from an EMBL/GenBank/DDBJ whole genome shotgun (WGS) entry which is preliminary data.</text>
</comment>
<protein>
    <recommendedName>
        <fullName evidence="1">Stage 0 sporulation protein A homolog</fullName>
    </recommendedName>
</protein>
<dbReference type="InterPro" id="IPR011006">
    <property type="entry name" value="CheY-like_superfamily"/>
</dbReference>
<dbReference type="RefSeq" id="WP_151864553.1">
    <property type="nucleotide sequence ID" value="NZ_WBZB01000004.1"/>
</dbReference>
<keyword evidence="3" id="KW-0597">Phosphoprotein</keyword>
<comment type="function">
    <text evidence="2">May play the central regulatory role in sporulation. It may be an element of the effector pathway responsible for the activation of sporulation genes in response to nutritional stress. Spo0A may act in concert with spo0H (a sigma factor) to control the expression of some genes that are critical to the sporulation process.</text>
</comment>
<dbReference type="AlphaFoldDB" id="A0A833HRH0"/>
<dbReference type="SUPFAM" id="SSF52172">
    <property type="entry name" value="CheY-like"/>
    <property type="match status" value="1"/>
</dbReference>
<dbReference type="EMBL" id="WBZB01000004">
    <property type="protein sequence ID" value="KAB3533227.1"/>
    <property type="molecule type" value="Genomic_DNA"/>
</dbReference>
<evidence type="ECO:0000313" key="6">
    <source>
        <dbReference type="Proteomes" id="UP000465601"/>
    </source>
</evidence>
<dbReference type="Pfam" id="PF00072">
    <property type="entry name" value="Response_reg"/>
    <property type="match status" value="1"/>
</dbReference>
<feature type="domain" description="Response regulatory" evidence="4">
    <location>
        <begin position="14"/>
        <end position="128"/>
    </location>
</feature>
<feature type="modified residue" description="4-aspartylphosphate" evidence="3">
    <location>
        <position position="63"/>
    </location>
</feature>
<evidence type="ECO:0000256" key="2">
    <source>
        <dbReference type="ARBA" id="ARBA00024867"/>
    </source>
</evidence>
<dbReference type="OrthoDB" id="384217at2"/>
<dbReference type="SMART" id="SM00448">
    <property type="entry name" value="REC"/>
    <property type="match status" value="1"/>
</dbReference>
<organism evidence="5 6">
    <name type="scientific">Alkaliphilus serpentinus</name>
    <dbReference type="NCBI Taxonomy" id="1482731"/>
    <lineage>
        <taxon>Bacteria</taxon>
        <taxon>Bacillati</taxon>
        <taxon>Bacillota</taxon>
        <taxon>Clostridia</taxon>
        <taxon>Peptostreptococcales</taxon>
        <taxon>Natronincolaceae</taxon>
        <taxon>Alkaliphilus</taxon>
    </lineage>
</organism>
<proteinExistence type="predicted"/>
<sequence>MSKEKLDNLLCNLQLLYVEDEEFTRGELSKFLKRRVGKLYCCENGQEGLAIYKERNPDLIITDLKMPLMDGLEMVKMIRNIGGNTPVIIISALSDSETILQAVDLGIVKYVVKPVDTNTLIDAMKELAANILKEKMNKTIVNNIYVLSKEEKIELEKKVASEIAYFIKSYTGKGPQYVQAFIQGNEITAKALGVLTVYEASLIANRKNYSLVDYNRSLLYREYKTILEKSIGDIVGSDCKLLEFEADSLHNMDKITFSFF</sequence>
<evidence type="ECO:0000313" key="5">
    <source>
        <dbReference type="EMBL" id="KAB3533227.1"/>
    </source>
</evidence>
<dbReference type="Pfam" id="PF10057">
    <property type="entry name" value="MpsC"/>
    <property type="match status" value="1"/>
</dbReference>
<dbReference type="InterPro" id="IPR018745">
    <property type="entry name" value="MpsC"/>
</dbReference>
<evidence type="ECO:0000256" key="3">
    <source>
        <dbReference type="PROSITE-ProRule" id="PRU00169"/>
    </source>
</evidence>
<dbReference type="PANTHER" id="PTHR43228:SF1">
    <property type="entry name" value="TWO-COMPONENT RESPONSE REGULATOR ARR22"/>
    <property type="match status" value="1"/>
</dbReference>
<keyword evidence="6" id="KW-1185">Reference proteome</keyword>
<evidence type="ECO:0000259" key="4">
    <source>
        <dbReference type="PROSITE" id="PS50110"/>
    </source>
</evidence>